<evidence type="ECO:0000259" key="3">
    <source>
        <dbReference type="Pfam" id="PF20684"/>
    </source>
</evidence>
<keyword evidence="5" id="KW-1185">Reference proteome</keyword>
<dbReference type="InterPro" id="IPR049326">
    <property type="entry name" value="Rhodopsin_dom_fungi"/>
</dbReference>
<gene>
    <name evidence="4" type="ORF">PV06_01864</name>
</gene>
<dbReference type="HOGENOM" id="CLU_036632_0_0_1"/>
<dbReference type="RefSeq" id="XP_016266393.1">
    <property type="nucleotide sequence ID" value="XM_016402496.1"/>
</dbReference>
<sequence>MSDINPTSPPFEVASPNDRGVSVSIVNVILIIFTGIVVISRAITRLTITRLTALDDLAIFAALAFSIIQCIFVQISRNHGLGKHRDKLSSHQFFEYSRFNYAGQLLTIFTLICAKLAVSRLILTIRPKQPVRLATYATEGIAILWAVTSIFALAFQCDVPNPWIQGPGRCVNLKGLYYYVGIFNLLTDLALVILPIFVVSGLQLKMSKKLFVFSLFATRIITVGVIIAELATLNPYLDAVKSQNGDQTFEIAIPTLLNQIMIFASVVTACVPSLRRVVTELQTRQTGLHVDRALELAYGSGKYGNGTVPTAKGSSSGSHHGGGGGGNTSSNVVNGGSSNNNGIPYGHNIHAPIGNMASIYTSHNREKTTADHSRPSSQEHLRQDGNIHYTQEYSVATLDDETRSTPSERRQESELN</sequence>
<keyword evidence="2" id="KW-0812">Transmembrane</keyword>
<evidence type="ECO:0000313" key="5">
    <source>
        <dbReference type="Proteomes" id="UP000053342"/>
    </source>
</evidence>
<evidence type="ECO:0000256" key="2">
    <source>
        <dbReference type="SAM" id="Phobius"/>
    </source>
</evidence>
<dbReference type="GeneID" id="27353938"/>
<dbReference type="STRING" id="215243.A0A0D2C8N0"/>
<evidence type="ECO:0000313" key="4">
    <source>
        <dbReference type="EMBL" id="KIW46177.1"/>
    </source>
</evidence>
<accession>A0A0D2C8N0</accession>
<dbReference type="EMBL" id="KN847333">
    <property type="protein sequence ID" value="KIW46177.1"/>
    <property type="molecule type" value="Genomic_DNA"/>
</dbReference>
<feature type="transmembrane region" description="Helical" evidence="2">
    <location>
        <begin position="176"/>
        <end position="198"/>
    </location>
</feature>
<dbReference type="Proteomes" id="UP000053342">
    <property type="component" value="Unassembled WGS sequence"/>
</dbReference>
<feature type="transmembrane region" description="Helical" evidence="2">
    <location>
        <begin position="20"/>
        <end position="44"/>
    </location>
</feature>
<feature type="transmembrane region" description="Helical" evidence="2">
    <location>
        <begin position="56"/>
        <end position="75"/>
    </location>
</feature>
<keyword evidence="2" id="KW-1133">Transmembrane helix</keyword>
<evidence type="ECO:0000256" key="1">
    <source>
        <dbReference type="SAM" id="MobiDB-lite"/>
    </source>
</evidence>
<feature type="region of interest" description="Disordered" evidence="1">
    <location>
        <begin position="364"/>
        <end position="416"/>
    </location>
</feature>
<feature type="transmembrane region" description="Helical" evidence="2">
    <location>
        <begin position="210"/>
        <end position="231"/>
    </location>
</feature>
<dbReference type="AlphaFoldDB" id="A0A0D2C8N0"/>
<proteinExistence type="predicted"/>
<organism evidence="4 5">
    <name type="scientific">Exophiala oligosperma</name>
    <dbReference type="NCBI Taxonomy" id="215243"/>
    <lineage>
        <taxon>Eukaryota</taxon>
        <taxon>Fungi</taxon>
        <taxon>Dikarya</taxon>
        <taxon>Ascomycota</taxon>
        <taxon>Pezizomycotina</taxon>
        <taxon>Eurotiomycetes</taxon>
        <taxon>Chaetothyriomycetidae</taxon>
        <taxon>Chaetothyriales</taxon>
        <taxon>Herpotrichiellaceae</taxon>
        <taxon>Exophiala</taxon>
    </lineage>
</organism>
<reference evidence="4 5" key="1">
    <citation type="submission" date="2015-01" db="EMBL/GenBank/DDBJ databases">
        <title>The Genome Sequence of Exophiala oligosperma CBS72588.</title>
        <authorList>
            <consortium name="The Broad Institute Genomics Platform"/>
            <person name="Cuomo C."/>
            <person name="de Hoog S."/>
            <person name="Gorbushina A."/>
            <person name="Stielow B."/>
            <person name="Teixiera M."/>
            <person name="Abouelleil A."/>
            <person name="Chapman S.B."/>
            <person name="Priest M."/>
            <person name="Young S.K."/>
            <person name="Wortman J."/>
            <person name="Nusbaum C."/>
            <person name="Birren B."/>
        </authorList>
    </citation>
    <scope>NUCLEOTIDE SEQUENCE [LARGE SCALE GENOMIC DNA]</scope>
    <source>
        <strain evidence="4 5">CBS 72588</strain>
    </source>
</reference>
<protein>
    <recommendedName>
        <fullName evidence="3">Rhodopsin domain-containing protein</fullName>
    </recommendedName>
</protein>
<dbReference type="OrthoDB" id="3918601at2759"/>
<feature type="transmembrane region" description="Helical" evidence="2">
    <location>
        <begin position="101"/>
        <end position="123"/>
    </location>
</feature>
<dbReference type="PANTHER" id="PTHR38794:SF3">
    <property type="entry name" value="INTEGRAL MEMBRANE PROTEIN"/>
    <property type="match status" value="1"/>
</dbReference>
<dbReference type="VEuPathDB" id="FungiDB:PV06_01864"/>
<dbReference type="Pfam" id="PF20684">
    <property type="entry name" value="Fung_rhodopsin"/>
    <property type="match status" value="1"/>
</dbReference>
<feature type="compositionally biased region" description="Low complexity" evidence="1">
    <location>
        <begin position="328"/>
        <end position="339"/>
    </location>
</feature>
<feature type="compositionally biased region" description="Basic and acidic residues" evidence="1">
    <location>
        <begin position="400"/>
        <end position="416"/>
    </location>
</feature>
<feature type="domain" description="Rhodopsin" evidence="3">
    <location>
        <begin position="41"/>
        <end position="278"/>
    </location>
</feature>
<name>A0A0D2C8N0_9EURO</name>
<dbReference type="PANTHER" id="PTHR38794">
    <property type="entry name" value="INTEGRAL MEMBRANE PROTEIN"/>
    <property type="match status" value="1"/>
</dbReference>
<keyword evidence="2" id="KW-0472">Membrane</keyword>
<feature type="compositionally biased region" description="Basic and acidic residues" evidence="1">
    <location>
        <begin position="364"/>
        <end position="385"/>
    </location>
</feature>
<feature type="region of interest" description="Disordered" evidence="1">
    <location>
        <begin position="307"/>
        <end position="339"/>
    </location>
</feature>
<feature type="transmembrane region" description="Helical" evidence="2">
    <location>
        <begin position="251"/>
        <end position="274"/>
    </location>
</feature>
<feature type="transmembrane region" description="Helical" evidence="2">
    <location>
        <begin position="135"/>
        <end position="156"/>
    </location>
</feature>